<dbReference type="InterPro" id="IPR001626">
    <property type="entry name" value="ABC_TroCD"/>
</dbReference>
<dbReference type="PANTHER" id="PTHR30477">
    <property type="entry name" value="ABC-TRANSPORTER METAL-BINDING PROTEIN"/>
    <property type="match status" value="1"/>
</dbReference>
<feature type="transmembrane region" description="Helical" evidence="7">
    <location>
        <begin position="228"/>
        <end position="250"/>
    </location>
</feature>
<organism evidence="8 9">
    <name type="scientific">Snodgrassella alvi</name>
    <dbReference type="NCBI Taxonomy" id="1196083"/>
    <lineage>
        <taxon>Bacteria</taxon>
        <taxon>Pseudomonadati</taxon>
        <taxon>Pseudomonadota</taxon>
        <taxon>Betaproteobacteria</taxon>
        <taxon>Neisseriales</taxon>
        <taxon>Neisseriaceae</taxon>
        <taxon>Snodgrassella</taxon>
    </lineage>
</organism>
<evidence type="ECO:0000256" key="2">
    <source>
        <dbReference type="ARBA" id="ARBA00008034"/>
    </source>
</evidence>
<evidence type="ECO:0000256" key="3">
    <source>
        <dbReference type="ARBA" id="ARBA00022692"/>
    </source>
</evidence>
<evidence type="ECO:0000313" key="8">
    <source>
        <dbReference type="EMBL" id="PIT38751.1"/>
    </source>
</evidence>
<dbReference type="OrthoDB" id="9804300at2"/>
<evidence type="ECO:0000256" key="4">
    <source>
        <dbReference type="ARBA" id="ARBA00022989"/>
    </source>
</evidence>
<feature type="transmembrane region" description="Helical" evidence="7">
    <location>
        <begin position="16"/>
        <end position="38"/>
    </location>
</feature>
<sequence length="291" mass="31086">MNMAYLLFQPFADYDFMRYALCSIVFLALGTAPVGVFLMMRRMSLVGDALGHAILPGAAAGYMLAGLSLPAMSLGGFIAGLLMALLAGLASRFANVREDASFAAFFLTCLALGVVLVSRGGNSVDLLNLLFGSILSVDKPALTLVAIVSSISMLVLAVIYRPLMLESIDPLFLRAVNGKGTLWHIIFLILVVMNLVAGFQALGTLMSVGLMMLPAISARLWQKSMGGILMIAAIIAVLCGYIGLLLSFYIDLPSGPAIILCCGLVYILSLFVGSESGILWRVYKRQRHHVA</sequence>
<dbReference type="EMBL" id="MEIL01000029">
    <property type="protein sequence ID" value="PIT38751.1"/>
    <property type="molecule type" value="Genomic_DNA"/>
</dbReference>
<feature type="transmembrane region" description="Helical" evidence="7">
    <location>
        <begin position="71"/>
        <end position="90"/>
    </location>
</feature>
<accession>A0A2N9X6E8</accession>
<proteinExistence type="inferred from homology"/>
<evidence type="ECO:0000313" key="9">
    <source>
        <dbReference type="Proteomes" id="UP000230202"/>
    </source>
</evidence>
<keyword evidence="9" id="KW-1185">Reference proteome</keyword>
<dbReference type="RefSeq" id="WP_100140613.1">
    <property type="nucleotide sequence ID" value="NZ_MEIL01000029.1"/>
</dbReference>
<gene>
    <name evidence="8" type="ORF">BHC54_09605</name>
</gene>
<feature type="transmembrane region" description="Helical" evidence="7">
    <location>
        <begin position="181"/>
        <end position="199"/>
    </location>
</feature>
<reference evidence="8" key="1">
    <citation type="journal article" date="2017" name="MBio">
        <title>Type VI secretion-mediated competition in the bee gut microbiome.</title>
        <authorList>
            <person name="Steele M.I."/>
            <person name="Kwong W.K."/>
            <person name="Powell J.E."/>
            <person name="Whiteley M."/>
            <person name="Moran N.A."/>
        </authorList>
    </citation>
    <scope>NUCLEOTIDE SEQUENCE [LARGE SCALE GENOMIC DNA]</scope>
    <source>
        <strain evidence="8">WkB273</strain>
    </source>
</reference>
<dbReference type="PANTHER" id="PTHR30477:SF13">
    <property type="entry name" value="IRON TRANSPORT SYSTEM MEMBRANE PROTEIN HI_0360-RELATED"/>
    <property type="match status" value="1"/>
</dbReference>
<comment type="similarity">
    <text evidence="2 6">Belongs to the ABC-3 integral membrane protein family.</text>
</comment>
<dbReference type="SUPFAM" id="SSF81345">
    <property type="entry name" value="ABC transporter involved in vitamin B12 uptake, BtuC"/>
    <property type="match status" value="1"/>
</dbReference>
<dbReference type="GO" id="GO:0010043">
    <property type="term" value="P:response to zinc ion"/>
    <property type="evidence" value="ECO:0007669"/>
    <property type="project" value="TreeGrafter"/>
</dbReference>
<evidence type="ECO:0000256" key="1">
    <source>
        <dbReference type="ARBA" id="ARBA00004141"/>
    </source>
</evidence>
<dbReference type="GO" id="GO:0055085">
    <property type="term" value="P:transmembrane transport"/>
    <property type="evidence" value="ECO:0007669"/>
    <property type="project" value="InterPro"/>
</dbReference>
<dbReference type="Proteomes" id="UP000230202">
    <property type="component" value="Unassembled WGS sequence"/>
</dbReference>
<feature type="transmembrane region" description="Helical" evidence="7">
    <location>
        <begin position="141"/>
        <end position="160"/>
    </location>
</feature>
<dbReference type="Pfam" id="PF00950">
    <property type="entry name" value="ABC-3"/>
    <property type="match status" value="1"/>
</dbReference>
<evidence type="ECO:0000256" key="5">
    <source>
        <dbReference type="ARBA" id="ARBA00023136"/>
    </source>
</evidence>
<feature type="transmembrane region" description="Helical" evidence="7">
    <location>
        <begin position="256"/>
        <end position="280"/>
    </location>
</feature>
<dbReference type="InterPro" id="IPR037294">
    <property type="entry name" value="ABC_BtuC-like"/>
</dbReference>
<keyword evidence="5 7" id="KW-0472">Membrane</keyword>
<dbReference type="Gene3D" id="1.10.3470.10">
    <property type="entry name" value="ABC transporter involved in vitamin B12 uptake, BtuC"/>
    <property type="match status" value="1"/>
</dbReference>
<feature type="transmembrane region" description="Helical" evidence="7">
    <location>
        <begin position="102"/>
        <end position="121"/>
    </location>
</feature>
<dbReference type="GO" id="GO:0043190">
    <property type="term" value="C:ATP-binding cassette (ABC) transporter complex"/>
    <property type="evidence" value="ECO:0007669"/>
    <property type="project" value="InterPro"/>
</dbReference>
<keyword evidence="3 6" id="KW-0812">Transmembrane</keyword>
<evidence type="ECO:0000256" key="6">
    <source>
        <dbReference type="RuleBase" id="RU003943"/>
    </source>
</evidence>
<comment type="caution">
    <text evidence="8">The sequence shown here is derived from an EMBL/GenBank/DDBJ whole genome shotgun (WGS) entry which is preliminary data.</text>
</comment>
<keyword evidence="6" id="KW-0813">Transport</keyword>
<name>A0A2N9X6E8_9NEIS</name>
<evidence type="ECO:0000256" key="7">
    <source>
        <dbReference type="SAM" id="Phobius"/>
    </source>
</evidence>
<keyword evidence="4 7" id="KW-1133">Transmembrane helix</keyword>
<comment type="subcellular location">
    <subcellularLocation>
        <location evidence="6">Cell membrane</location>
        <topology evidence="6">Multi-pass membrane protein</topology>
    </subcellularLocation>
    <subcellularLocation>
        <location evidence="1">Membrane</location>
        <topology evidence="1">Multi-pass membrane protein</topology>
    </subcellularLocation>
</comment>
<dbReference type="AlphaFoldDB" id="A0A2N9X6E8"/>
<protein>
    <submittedName>
        <fullName evidence="8">Zinc ABC transporter permease</fullName>
    </submittedName>
</protein>
<feature type="transmembrane region" description="Helical" evidence="7">
    <location>
        <begin position="45"/>
        <end position="65"/>
    </location>
</feature>